<evidence type="ECO:0000256" key="8">
    <source>
        <dbReference type="SAM" id="Phobius"/>
    </source>
</evidence>
<dbReference type="AlphaFoldDB" id="A0A226D072"/>
<evidence type="ECO:0000313" key="10">
    <source>
        <dbReference type="Proteomes" id="UP000198287"/>
    </source>
</evidence>
<keyword evidence="3" id="KW-0328">Glycosyltransferase</keyword>
<gene>
    <name evidence="9" type="ORF">Fcan01_26705</name>
</gene>
<keyword evidence="6 8" id="KW-1133">Transmembrane helix</keyword>
<keyword evidence="10" id="KW-1185">Reference proteome</keyword>
<evidence type="ECO:0000313" key="9">
    <source>
        <dbReference type="EMBL" id="OXA38460.1"/>
    </source>
</evidence>
<dbReference type="OrthoDB" id="2017643at2759"/>
<keyword evidence="5 8" id="KW-0812">Transmembrane</keyword>
<reference evidence="9 10" key="1">
    <citation type="submission" date="2015-12" db="EMBL/GenBank/DDBJ databases">
        <title>The genome of Folsomia candida.</title>
        <authorList>
            <person name="Faddeeva A."/>
            <person name="Derks M.F."/>
            <person name="Anvar Y."/>
            <person name="Smit S."/>
            <person name="Van Straalen N."/>
            <person name="Roelofs D."/>
        </authorList>
    </citation>
    <scope>NUCLEOTIDE SEQUENCE [LARGE SCALE GENOMIC DNA]</scope>
    <source>
        <strain evidence="9 10">VU population</strain>
        <tissue evidence="9">Whole body</tissue>
    </source>
</reference>
<dbReference type="GO" id="GO:0005737">
    <property type="term" value="C:cytoplasm"/>
    <property type="evidence" value="ECO:0007669"/>
    <property type="project" value="TreeGrafter"/>
</dbReference>
<evidence type="ECO:0000256" key="5">
    <source>
        <dbReference type="ARBA" id="ARBA00022692"/>
    </source>
</evidence>
<dbReference type="EMBL" id="LNIX01000045">
    <property type="protein sequence ID" value="OXA38460.1"/>
    <property type="molecule type" value="Genomic_DNA"/>
</dbReference>
<dbReference type="PANTHER" id="PTHR21461">
    <property type="entry name" value="GLYCOSYLTRANSFERASE FAMILY 92 PROTEIN"/>
    <property type="match status" value="1"/>
</dbReference>
<sequence>MLASPGGVVGGGIRQLAGRPLRRSLLILLWLCMVYGVFHLVVRDGGGSGGGGGNSGDRVGGAAAASLRLNAILSGGGSYDVELLSPSSSSSSSQSTGSVVGGHSISNKLISSSIGGSGEGKHFQNLDSAISSAIAAGGGGLSSLSPPSSGGPASSMSTSTTTLTSILKNLVEDEPLVDKETRTIEELILEAAGTIRNIPLPPYILGGIKDGPKFYKNSSCARFPTIYDLEFSNSYWQTLRTSNGTLHLYGAYYDVRTRNRLGPSVRILGMMDRIEPNVSSYCQLWFEHEKEPVFAKVLEYKYIWFSKWGNYKQGVFQPYLLACQIPKTHHKKVPRSISIVEKPCHGANNNLRVLYDRPPEKKGFAVCVKGLDFLHEDLSVRLVEWIELLGLLGADKIFFYELAVHPNITKVLRYFQSTGQIDVTPLTLPGGQPNDPRIRHIYLGKKVNHKRQNEVIPYNDCLYRNLYQYEYIALLDIDEVIMPMKGSSWKELMVAVDAKARQSRNDSRASYNFRNIYFMDDMMHGHDWFQGMPRYMHMLQHVYRSRNYTKPGQYVKCFHNPERVITLHNHFPLACLNGSCTSFPVPTEFAQLQHYRATCVKALKNCDKEYKANSVLDTTIWRYKDALISRVTHVLKTLGFIPSSTQQPQQQSTPDVDLSLAILNKR</sequence>
<accession>A0A226D072</accession>
<evidence type="ECO:0000256" key="7">
    <source>
        <dbReference type="ARBA" id="ARBA00023136"/>
    </source>
</evidence>
<evidence type="ECO:0008006" key="11">
    <source>
        <dbReference type="Google" id="ProtNLM"/>
    </source>
</evidence>
<keyword evidence="4" id="KW-0808">Transferase</keyword>
<dbReference type="OMA" id="EYKYIWF"/>
<comment type="caution">
    <text evidence="9">The sequence shown here is derived from an EMBL/GenBank/DDBJ whole genome shotgun (WGS) entry which is preliminary data.</text>
</comment>
<name>A0A226D072_FOLCA</name>
<evidence type="ECO:0000256" key="1">
    <source>
        <dbReference type="ARBA" id="ARBA00004167"/>
    </source>
</evidence>
<evidence type="ECO:0000256" key="4">
    <source>
        <dbReference type="ARBA" id="ARBA00022679"/>
    </source>
</evidence>
<evidence type="ECO:0000256" key="3">
    <source>
        <dbReference type="ARBA" id="ARBA00022676"/>
    </source>
</evidence>
<dbReference type="GO" id="GO:0016020">
    <property type="term" value="C:membrane"/>
    <property type="evidence" value="ECO:0007669"/>
    <property type="project" value="UniProtKB-SubCell"/>
</dbReference>
<evidence type="ECO:0000256" key="2">
    <source>
        <dbReference type="ARBA" id="ARBA00007647"/>
    </source>
</evidence>
<proteinExistence type="inferred from homology"/>
<comment type="similarity">
    <text evidence="2">Belongs to the glycosyltransferase 92 family.</text>
</comment>
<dbReference type="InterPro" id="IPR008166">
    <property type="entry name" value="Glyco_transf_92"/>
</dbReference>
<dbReference type="PANTHER" id="PTHR21461:SF83">
    <property type="entry name" value="GLYCOSYLTRANSFERASE FAMILY 92 PROTEIN"/>
    <property type="match status" value="1"/>
</dbReference>
<dbReference type="STRING" id="158441.A0A226D072"/>
<comment type="subcellular location">
    <subcellularLocation>
        <location evidence="1">Membrane</location>
        <topology evidence="1">Single-pass membrane protein</topology>
    </subcellularLocation>
</comment>
<dbReference type="Proteomes" id="UP000198287">
    <property type="component" value="Unassembled WGS sequence"/>
</dbReference>
<feature type="transmembrane region" description="Helical" evidence="8">
    <location>
        <begin position="24"/>
        <end position="42"/>
    </location>
</feature>
<evidence type="ECO:0000256" key="6">
    <source>
        <dbReference type="ARBA" id="ARBA00022989"/>
    </source>
</evidence>
<organism evidence="9 10">
    <name type="scientific">Folsomia candida</name>
    <name type="common">Springtail</name>
    <dbReference type="NCBI Taxonomy" id="158441"/>
    <lineage>
        <taxon>Eukaryota</taxon>
        <taxon>Metazoa</taxon>
        <taxon>Ecdysozoa</taxon>
        <taxon>Arthropoda</taxon>
        <taxon>Hexapoda</taxon>
        <taxon>Collembola</taxon>
        <taxon>Entomobryomorpha</taxon>
        <taxon>Isotomoidea</taxon>
        <taxon>Isotomidae</taxon>
        <taxon>Proisotominae</taxon>
        <taxon>Folsomia</taxon>
    </lineage>
</organism>
<dbReference type="GO" id="GO:0016757">
    <property type="term" value="F:glycosyltransferase activity"/>
    <property type="evidence" value="ECO:0007669"/>
    <property type="project" value="UniProtKB-KW"/>
</dbReference>
<keyword evidence="7 8" id="KW-0472">Membrane</keyword>
<dbReference type="Pfam" id="PF01697">
    <property type="entry name" value="Glyco_transf_92"/>
    <property type="match status" value="1"/>
</dbReference>
<protein>
    <recommendedName>
        <fullName evidence="11">Glycosyltransferase family 92 protein</fullName>
    </recommendedName>
</protein>